<dbReference type="InterPro" id="IPR004488">
    <property type="entry name" value="Mg/Co-transport_prot_CorA"/>
</dbReference>
<evidence type="ECO:0000256" key="11">
    <source>
        <dbReference type="ARBA" id="ARBA00045497"/>
    </source>
</evidence>
<evidence type="ECO:0000256" key="10">
    <source>
        <dbReference type="ARBA" id="ARBA00034269"/>
    </source>
</evidence>
<dbReference type="GO" id="GO:0015087">
    <property type="term" value="F:cobalt ion transmembrane transporter activity"/>
    <property type="evidence" value="ECO:0007669"/>
    <property type="project" value="UniProtKB-UniRule"/>
</dbReference>
<keyword evidence="7 12" id="KW-1133">Transmembrane helix</keyword>
<dbReference type="PANTHER" id="PTHR46494">
    <property type="entry name" value="CORA FAMILY METAL ION TRANSPORTER (EUROFUNG)"/>
    <property type="match status" value="1"/>
</dbReference>
<keyword evidence="6 12" id="KW-0460">Magnesium</keyword>
<sequence>MIVDSALYRKGERVPLPADGRDFAAMLAEAHQEHDFIWVGVTDPTEAELNAVAKAFGLHPLAVEDALNAHQRPKLDRYEGSLFLTLRTLWYVDADDAVETGEINIFLGAKYVVTVRHGEGSELHTRRIDLESDAKVLGHGPSAVVYTVCDRVVDDYELVAASLQADVDEVESSVFSPERTDDAVRIYKLKREVAEMRRAVIPLKEPIRQFAEAQVDNIDVEARPFFADVYDHLARTAEVIDGLDNLLTAAFQGHLARISVQQNEDMRKISAGVALAAVPTLIAGVYGMNFDHMPELRWQFGYAYAIGLMGVIVWALWLLFKKSGWL</sequence>
<name>A0A930VJW5_9ACTN</name>
<dbReference type="GO" id="GO:0050897">
    <property type="term" value="F:cobalt ion binding"/>
    <property type="evidence" value="ECO:0007669"/>
    <property type="project" value="TreeGrafter"/>
</dbReference>
<dbReference type="AlphaFoldDB" id="A0A930VJW5"/>
<accession>A0A930VJW5</accession>
<dbReference type="SUPFAM" id="SSF144083">
    <property type="entry name" value="Magnesium transport protein CorA, transmembrane region"/>
    <property type="match status" value="1"/>
</dbReference>
<comment type="subcellular location">
    <subcellularLocation>
        <location evidence="1">Cell membrane</location>
        <topology evidence="1">Multi-pass membrane protein</topology>
    </subcellularLocation>
    <subcellularLocation>
        <location evidence="12">Membrane</location>
        <topology evidence="12">Multi-pass membrane protein</topology>
    </subcellularLocation>
</comment>
<dbReference type="PANTHER" id="PTHR46494:SF1">
    <property type="entry name" value="CORA FAMILY METAL ION TRANSPORTER (EUROFUNG)"/>
    <property type="match status" value="1"/>
</dbReference>
<keyword evidence="14" id="KW-1185">Reference proteome</keyword>
<evidence type="ECO:0000256" key="9">
    <source>
        <dbReference type="ARBA" id="ARBA00023136"/>
    </source>
</evidence>
<evidence type="ECO:0000256" key="12">
    <source>
        <dbReference type="RuleBase" id="RU362010"/>
    </source>
</evidence>
<dbReference type="InterPro" id="IPR045861">
    <property type="entry name" value="CorA_cytoplasmic_dom"/>
</dbReference>
<dbReference type="Pfam" id="PF01544">
    <property type="entry name" value="CorA"/>
    <property type="match status" value="1"/>
</dbReference>
<keyword evidence="4 12" id="KW-1003">Cell membrane</keyword>
<dbReference type="Proteomes" id="UP000660668">
    <property type="component" value="Unassembled WGS sequence"/>
</dbReference>
<dbReference type="Gene3D" id="3.30.460.20">
    <property type="entry name" value="CorA soluble domain-like"/>
    <property type="match status" value="1"/>
</dbReference>
<evidence type="ECO:0000256" key="7">
    <source>
        <dbReference type="ARBA" id="ARBA00022989"/>
    </source>
</evidence>
<gene>
    <name evidence="12 13" type="primary">corA</name>
    <name evidence="13" type="ORF">ISU10_09590</name>
</gene>
<reference evidence="13" key="1">
    <citation type="submission" date="2020-11" db="EMBL/GenBank/DDBJ databases">
        <title>Nocardioides cynanchi sp. nov., isolated from soil of rhizosphere of Cynanchum wilfordii.</title>
        <authorList>
            <person name="Lee J.-S."/>
            <person name="Suh M.K."/>
            <person name="Kim J.-S."/>
        </authorList>
    </citation>
    <scope>NUCLEOTIDE SEQUENCE</scope>
    <source>
        <strain evidence="13">KCTC 19276</strain>
    </source>
</reference>
<keyword evidence="3 12" id="KW-0813">Transport</keyword>
<feature type="transmembrane region" description="Helical" evidence="12">
    <location>
        <begin position="269"/>
        <end position="288"/>
    </location>
</feature>
<keyword evidence="5 12" id="KW-0812">Transmembrane</keyword>
<comment type="similarity">
    <text evidence="2 12">Belongs to the CorA metal ion transporter (MIT) (TC 1.A.35) family.</text>
</comment>
<dbReference type="EMBL" id="JADKPO010000010">
    <property type="protein sequence ID" value="MBF4768018.1"/>
    <property type="molecule type" value="Genomic_DNA"/>
</dbReference>
<keyword evidence="8 12" id="KW-0406">Ion transport</keyword>
<feature type="transmembrane region" description="Helical" evidence="12">
    <location>
        <begin position="300"/>
        <end position="320"/>
    </location>
</feature>
<evidence type="ECO:0000256" key="4">
    <source>
        <dbReference type="ARBA" id="ARBA00022475"/>
    </source>
</evidence>
<dbReference type="SUPFAM" id="SSF143865">
    <property type="entry name" value="CorA soluble domain-like"/>
    <property type="match status" value="1"/>
</dbReference>
<organism evidence="13 14">
    <name type="scientific">Nocardioides agariphilus</name>
    <dbReference type="NCBI Taxonomy" id="433664"/>
    <lineage>
        <taxon>Bacteria</taxon>
        <taxon>Bacillati</taxon>
        <taxon>Actinomycetota</taxon>
        <taxon>Actinomycetes</taxon>
        <taxon>Propionibacteriales</taxon>
        <taxon>Nocardioidaceae</taxon>
        <taxon>Nocardioides</taxon>
    </lineage>
</organism>
<dbReference type="GO" id="GO:0000287">
    <property type="term" value="F:magnesium ion binding"/>
    <property type="evidence" value="ECO:0007669"/>
    <property type="project" value="TreeGrafter"/>
</dbReference>
<evidence type="ECO:0000313" key="14">
    <source>
        <dbReference type="Proteomes" id="UP000660668"/>
    </source>
</evidence>
<evidence type="ECO:0000256" key="8">
    <source>
        <dbReference type="ARBA" id="ARBA00023065"/>
    </source>
</evidence>
<comment type="function">
    <text evidence="11">Mediates influx of magnesium ions. Alternates between open and closed states. Activated by low cytoplasmic Mg(2+) levels. Inactive when cytoplasmic Mg(2+) levels are high.</text>
</comment>
<evidence type="ECO:0000256" key="1">
    <source>
        <dbReference type="ARBA" id="ARBA00004651"/>
    </source>
</evidence>
<dbReference type="GO" id="GO:0005886">
    <property type="term" value="C:plasma membrane"/>
    <property type="evidence" value="ECO:0007669"/>
    <property type="project" value="UniProtKB-SubCell"/>
</dbReference>
<keyword evidence="9 12" id="KW-0472">Membrane</keyword>
<evidence type="ECO:0000313" key="13">
    <source>
        <dbReference type="EMBL" id="MBF4768018.1"/>
    </source>
</evidence>
<dbReference type="RefSeq" id="WP_194696153.1">
    <property type="nucleotide sequence ID" value="NZ_JADKPO010000010.1"/>
</dbReference>
<dbReference type="GO" id="GO:0015095">
    <property type="term" value="F:magnesium ion transmembrane transporter activity"/>
    <property type="evidence" value="ECO:0007669"/>
    <property type="project" value="UniProtKB-UniRule"/>
</dbReference>
<evidence type="ECO:0000256" key="6">
    <source>
        <dbReference type="ARBA" id="ARBA00022842"/>
    </source>
</evidence>
<proteinExistence type="inferred from homology"/>
<dbReference type="InterPro" id="IPR002523">
    <property type="entry name" value="MgTranspt_CorA/ZnTranspt_ZntB"/>
</dbReference>
<evidence type="ECO:0000256" key="5">
    <source>
        <dbReference type="ARBA" id="ARBA00022692"/>
    </source>
</evidence>
<dbReference type="FunFam" id="1.20.58.340:FF:000004">
    <property type="entry name" value="Magnesium transport protein CorA"/>
    <property type="match status" value="1"/>
</dbReference>
<dbReference type="Gene3D" id="1.20.58.340">
    <property type="entry name" value="Magnesium transport protein CorA, transmembrane region"/>
    <property type="match status" value="2"/>
</dbReference>
<comment type="caution">
    <text evidence="13">The sequence shown here is derived from an EMBL/GenBank/DDBJ whole genome shotgun (WGS) entry which is preliminary data.</text>
</comment>
<dbReference type="NCBIfam" id="TIGR00383">
    <property type="entry name" value="corA"/>
    <property type="match status" value="1"/>
</dbReference>
<protein>
    <recommendedName>
        <fullName evidence="12">Magnesium transport protein CorA</fullName>
    </recommendedName>
</protein>
<evidence type="ECO:0000256" key="3">
    <source>
        <dbReference type="ARBA" id="ARBA00022448"/>
    </source>
</evidence>
<comment type="catalytic activity">
    <reaction evidence="10">
        <text>Mg(2+)(in) = Mg(2+)(out)</text>
        <dbReference type="Rhea" id="RHEA:29827"/>
        <dbReference type="ChEBI" id="CHEBI:18420"/>
    </reaction>
</comment>
<evidence type="ECO:0000256" key="2">
    <source>
        <dbReference type="ARBA" id="ARBA00009765"/>
    </source>
</evidence>
<dbReference type="InterPro" id="IPR045863">
    <property type="entry name" value="CorA_TM1_TM2"/>
</dbReference>
<dbReference type="CDD" id="cd12830">
    <property type="entry name" value="MtCorA-like"/>
    <property type="match status" value="1"/>
</dbReference>